<protein>
    <recommendedName>
        <fullName evidence="8">Zn(2)-C6 fungal-type domain-containing protein</fullName>
    </recommendedName>
</protein>
<evidence type="ECO:0000256" key="7">
    <source>
        <dbReference type="SAM" id="MobiDB-lite"/>
    </source>
</evidence>
<organism evidence="9 10">
    <name type="scientific">Phomopsis amygdali</name>
    <name type="common">Fusicoccum amygdali</name>
    <dbReference type="NCBI Taxonomy" id="1214568"/>
    <lineage>
        <taxon>Eukaryota</taxon>
        <taxon>Fungi</taxon>
        <taxon>Dikarya</taxon>
        <taxon>Ascomycota</taxon>
        <taxon>Pezizomycotina</taxon>
        <taxon>Sordariomycetes</taxon>
        <taxon>Sordariomycetidae</taxon>
        <taxon>Diaporthales</taxon>
        <taxon>Diaporthaceae</taxon>
        <taxon>Diaporthe</taxon>
    </lineage>
</organism>
<evidence type="ECO:0000256" key="4">
    <source>
        <dbReference type="ARBA" id="ARBA00023125"/>
    </source>
</evidence>
<evidence type="ECO:0000256" key="5">
    <source>
        <dbReference type="ARBA" id="ARBA00023163"/>
    </source>
</evidence>
<dbReference type="InterPro" id="IPR021858">
    <property type="entry name" value="Fun_TF"/>
</dbReference>
<evidence type="ECO:0000259" key="8">
    <source>
        <dbReference type="PROSITE" id="PS50048"/>
    </source>
</evidence>
<feature type="domain" description="Zn(2)-C6 fungal-type" evidence="8">
    <location>
        <begin position="45"/>
        <end position="73"/>
    </location>
</feature>
<dbReference type="AlphaFoldDB" id="A0AAD9SP78"/>
<dbReference type="InterPro" id="IPR001138">
    <property type="entry name" value="Zn2Cys6_DnaBD"/>
</dbReference>
<dbReference type="SMART" id="SM00066">
    <property type="entry name" value="GAL4"/>
    <property type="match status" value="1"/>
</dbReference>
<dbReference type="InterPro" id="IPR036864">
    <property type="entry name" value="Zn2-C6_fun-type_DNA-bd_sf"/>
</dbReference>
<feature type="region of interest" description="Disordered" evidence="7">
    <location>
        <begin position="1"/>
        <end position="38"/>
    </location>
</feature>
<feature type="region of interest" description="Disordered" evidence="7">
    <location>
        <begin position="652"/>
        <end position="672"/>
    </location>
</feature>
<evidence type="ECO:0000256" key="2">
    <source>
        <dbReference type="ARBA" id="ARBA00022833"/>
    </source>
</evidence>
<keyword evidence="10" id="KW-1185">Reference proteome</keyword>
<evidence type="ECO:0000256" key="3">
    <source>
        <dbReference type="ARBA" id="ARBA00023015"/>
    </source>
</evidence>
<dbReference type="Proteomes" id="UP001265746">
    <property type="component" value="Unassembled WGS sequence"/>
</dbReference>
<dbReference type="Pfam" id="PF00172">
    <property type="entry name" value="Zn_clus"/>
    <property type="match status" value="1"/>
</dbReference>
<evidence type="ECO:0000313" key="10">
    <source>
        <dbReference type="Proteomes" id="UP001265746"/>
    </source>
</evidence>
<keyword evidence="2" id="KW-0862">Zinc</keyword>
<name>A0AAD9SP78_PHOAM</name>
<comment type="subcellular location">
    <subcellularLocation>
        <location evidence="1">Nucleus</location>
    </subcellularLocation>
</comment>
<comment type="caution">
    <text evidence="9">The sequence shown here is derived from an EMBL/GenBank/DDBJ whole genome shotgun (WGS) entry which is preliminary data.</text>
</comment>
<dbReference type="PROSITE" id="PS00463">
    <property type="entry name" value="ZN2_CY6_FUNGAL_1"/>
    <property type="match status" value="1"/>
</dbReference>
<sequence length="952" mass="106208">MDSVAVVPEGTPADDFRPREMSPAMENNDPSPPKKANIRKRTKTGCLTCRKRRIKCDEGKPICQNCIKSKRQCEGYNTRVVFKNPMGALPGGPFGPIPHYHPDPTEALVNAQLSSTHAKASSSSQGPLPFIAPKPPSMEFGSTEHYQYLGPYPGALPRANSTTALGLGVHHPQYYMGQISPDHFFAQQSNALLDSPVQMNQPDVFDFYNLPQSPIQPLPSNSAPLAPRNASYASMERVDNSPTLPISPPFSQPSSLKLDVRDIKAEPWLLEEEEAPFVVIGEDGQSPSNSIEDPGFMIEDRSQVSLDLYGTQMRPYYGLSGDNILANYLASPMDTPLNDPQTLRIFQYFIETTAPSLSMYERNSADSSRTFSGATVPEPHRHIWTHFLGSLVKIARLILADILPSASLQHPALLQAILAIGSLQMAVLNGDVPTASWLHYGLCTRRSSKNYQSAIRRAEPATLAATLLLGFYEVWSSNHEKWCTHMLGARQLIKETPYREMSRQILALHQKKRRRFAKTQAQNQYGTFFQHMNSPNHEVADIDLGLVSRLTGRPVNFVDDSNESAANSKTRQCTNRDIKSYELMMDLYWWFCKMDVYQSTLGASKLFMEFDLWTQCPPRAPINRIRQVYGTFDHLLLVLSRLSNFVANDLPRKRKAREQETGASPRGQTSPPLFAGMFPGRGSIELPRGLSPPKESFPSAEQILNAVDLETSTQKALEEWSDIMQAFQLFKSSLGPDFDPDQSKPPKDSPFGPTLKYHAYAIAGIWMNFYMGLVILHRAHPSMPPFAMVAAHMIAKETDPYADEIGRIAAGVADGLSVDSVVSTLQSSALIECCFPIFVGAVQYRGKLQRQWAIRLLHQITRHTGWQTGDQIASGCEGAWRKAAAMGVAPVYEPESESDALRQGWTTRRLDERIQEVDEGHNRPVLQRSDRAHVAFGLLSVEDDMERLTLED</sequence>
<gene>
    <name evidence="9" type="ORF">N8I77_000628</name>
</gene>
<keyword evidence="6" id="KW-0539">Nucleus</keyword>
<dbReference type="GO" id="GO:0005634">
    <property type="term" value="C:nucleus"/>
    <property type="evidence" value="ECO:0007669"/>
    <property type="project" value="UniProtKB-SubCell"/>
</dbReference>
<keyword evidence="5" id="KW-0804">Transcription</keyword>
<evidence type="ECO:0000256" key="6">
    <source>
        <dbReference type="ARBA" id="ARBA00023242"/>
    </source>
</evidence>
<evidence type="ECO:0000256" key="1">
    <source>
        <dbReference type="ARBA" id="ARBA00004123"/>
    </source>
</evidence>
<dbReference type="GO" id="GO:0000981">
    <property type="term" value="F:DNA-binding transcription factor activity, RNA polymerase II-specific"/>
    <property type="evidence" value="ECO:0007669"/>
    <property type="project" value="InterPro"/>
</dbReference>
<reference evidence="9" key="1">
    <citation type="submission" date="2023-06" db="EMBL/GenBank/DDBJ databases">
        <authorList>
            <person name="Noh H."/>
        </authorList>
    </citation>
    <scope>NUCLEOTIDE SEQUENCE</scope>
    <source>
        <strain evidence="9">DUCC20226</strain>
    </source>
</reference>
<dbReference type="PANTHER" id="PTHR37534">
    <property type="entry name" value="TRANSCRIPTIONAL ACTIVATOR PROTEIN UGA3"/>
    <property type="match status" value="1"/>
</dbReference>
<dbReference type="Gene3D" id="4.10.240.10">
    <property type="entry name" value="Zn(2)-C6 fungal-type DNA-binding domain"/>
    <property type="match status" value="1"/>
</dbReference>
<dbReference type="PROSITE" id="PS50048">
    <property type="entry name" value="ZN2_CY6_FUNGAL_2"/>
    <property type="match status" value="1"/>
</dbReference>
<dbReference type="PANTHER" id="PTHR37534:SF23">
    <property type="entry name" value="ZN(II)2CYS6 TRANSCRIPTION FACTOR (EUROFUNG)"/>
    <property type="match status" value="1"/>
</dbReference>
<dbReference type="GO" id="GO:0045944">
    <property type="term" value="P:positive regulation of transcription by RNA polymerase II"/>
    <property type="evidence" value="ECO:0007669"/>
    <property type="project" value="TreeGrafter"/>
</dbReference>
<keyword evidence="3" id="KW-0805">Transcription regulation</keyword>
<keyword evidence="4" id="KW-0238">DNA-binding</keyword>
<dbReference type="Pfam" id="PF11951">
    <property type="entry name" value="Fungal_trans_2"/>
    <property type="match status" value="1"/>
</dbReference>
<dbReference type="GO" id="GO:0008270">
    <property type="term" value="F:zinc ion binding"/>
    <property type="evidence" value="ECO:0007669"/>
    <property type="project" value="InterPro"/>
</dbReference>
<proteinExistence type="predicted"/>
<accession>A0AAD9SP78</accession>
<dbReference type="SUPFAM" id="SSF57701">
    <property type="entry name" value="Zn2/Cys6 DNA-binding domain"/>
    <property type="match status" value="1"/>
</dbReference>
<evidence type="ECO:0000313" key="9">
    <source>
        <dbReference type="EMBL" id="KAK2613736.1"/>
    </source>
</evidence>
<dbReference type="GO" id="GO:0000976">
    <property type="term" value="F:transcription cis-regulatory region binding"/>
    <property type="evidence" value="ECO:0007669"/>
    <property type="project" value="TreeGrafter"/>
</dbReference>
<dbReference type="CDD" id="cd00067">
    <property type="entry name" value="GAL4"/>
    <property type="match status" value="1"/>
</dbReference>
<dbReference type="EMBL" id="JAUJFL010000001">
    <property type="protein sequence ID" value="KAK2613736.1"/>
    <property type="molecule type" value="Genomic_DNA"/>
</dbReference>